<dbReference type="EMBL" id="CAAKMV010000148">
    <property type="protein sequence ID" value="VIO60870.1"/>
    <property type="molecule type" value="Genomic_DNA"/>
</dbReference>
<name>A0A4E9DPU9_GIBZA</name>
<evidence type="ECO:0000313" key="1">
    <source>
        <dbReference type="EMBL" id="VIO60870.1"/>
    </source>
</evidence>
<accession>A0A4E9DPU9</accession>
<gene>
    <name evidence="1" type="ORF">FUG_LOCUS416584</name>
</gene>
<sequence length="200" mass="21210">MSRGLPSAHYDTEPAKGTLPGPRFVTNRHYSPSLTNINSYFGPSTRMILLGESLTCSKTARVSDSHAHYMGRPLPSQAIGGGLALLHSLGGPEATTSVIDVRDSLVVTDPTTNPPVRGLTMGERIVGHSASNASILAPRAPEGNPWAPVVCTGLLLEGDRDESIAVSTDIALAAPEKKEITKGLARRSYWTKNCESPQPV</sequence>
<protein>
    <submittedName>
        <fullName evidence="1">Uncharacterized protein</fullName>
    </submittedName>
</protein>
<organism evidence="1">
    <name type="scientific">Gibberella zeae</name>
    <name type="common">Wheat head blight fungus</name>
    <name type="synonym">Fusarium graminearum</name>
    <dbReference type="NCBI Taxonomy" id="5518"/>
    <lineage>
        <taxon>Eukaryota</taxon>
        <taxon>Fungi</taxon>
        <taxon>Dikarya</taxon>
        <taxon>Ascomycota</taxon>
        <taxon>Pezizomycotina</taxon>
        <taxon>Sordariomycetes</taxon>
        <taxon>Hypocreomycetidae</taxon>
        <taxon>Hypocreales</taxon>
        <taxon>Nectriaceae</taxon>
        <taxon>Fusarium</taxon>
    </lineage>
</organism>
<reference evidence="1" key="1">
    <citation type="submission" date="2019-04" db="EMBL/GenBank/DDBJ databases">
        <authorList>
            <person name="Melise S."/>
            <person name="Noan J."/>
            <person name="Okalmin O."/>
        </authorList>
    </citation>
    <scope>NUCLEOTIDE SEQUENCE</scope>
    <source>
        <strain evidence="1">FN9</strain>
    </source>
</reference>
<proteinExistence type="predicted"/>
<dbReference type="AlphaFoldDB" id="A0A4E9DPU9"/>